<dbReference type="Proteomes" id="UP000004668">
    <property type="component" value="Unassembled WGS sequence"/>
</dbReference>
<evidence type="ECO:0008006" key="7">
    <source>
        <dbReference type="Google" id="ProtNLM"/>
    </source>
</evidence>
<evidence type="ECO:0000256" key="4">
    <source>
        <dbReference type="ARBA" id="ARBA00023136"/>
    </source>
</evidence>
<keyword evidence="2" id="KW-0333">Golgi apparatus</keyword>
<dbReference type="eggNOG" id="ENOG50330J5">
    <property type="taxonomic scope" value="Bacteria"/>
</dbReference>
<dbReference type="InterPro" id="IPR008628">
    <property type="entry name" value="GPP34-like"/>
</dbReference>
<evidence type="ECO:0000256" key="1">
    <source>
        <dbReference type="ARBA" id="ARBA00004255"/>
    </source>
</evidence>
<reference evidence="6" key="1">
    <citation type="submission" date="2010-02" db="EMBL/GenBank/DDBJ databases">
        <title>The Genome Sequence of Prevotella oris strain C735.</title>
        <authorList>
            <consortium name="The Broad Institute Genome Sequencing Platform"/>
            <person name="Ward D."/>
            <person name="Feldgarden M."/>
            <person name="Earl A."/>
            <person name="Young S.K."/>
            <person name="Zeng Q."/>
            <person name="Koehrsen M."/>
            <person name="Alvarado L."/>
            <person name="Berlin A."/>
            <person name="Bochicchio J."/>
            <person name="Borenstein D."/>
            <person name="Chapman S.B."/>
            <person name="Chen Z."/>
            <person name="Engels R."/>
            <person name="Freedman E."/>
            <person name="Gellesch M."/>
            <person name="Goldberg J."/>
            <person name="Griggs A."/>
            <person name="Gujja S."/>
            <person name="Heilman E."/>
            <person name="Heiman D."/>
            <person name="Hepburn T."/>
            <person name="Howarth C."/>
            <person name="Jen D."/>
            <person name="Larson L."/>
            <person name="Mehta T."/>
            <person name="Park D."/>
            <person name="Pearson M."/>
            <person name="Roberts A."/>
            <person name="Saif S."/>
            <person name="Shea T."/>
            <person name="Shenoy N."/>
            <person name="Sisk P."/>
            <person name="Stolte C."/>
            <person name="Sykes S."/>
            <person name="Thomson T."/>
            <person name="Walk T."/>
            <person name="White J."/>
            <person name="Yandava C."/>
            <person name="Sibley C.D."/>
            <person name="Field T.R."/>
            <person name="Grinwis M."/>
            <person name="Eshaghurshan C.S."/>
            <person name="Surette M.G."/>
            <person name="Haas B."/>
            <person name="Nusbaum C."/>
            <person name="Birren B."/>
        </authorList>
    </citation>
    <scope>NUCLEOTIDE SEQUENCE [LARGE SCALE GENOMIC DNA]</scope>
    <source>
        <strain evidence="6">C505</strain>
    </source>
</reference>
<name>F2UX23_ACTVI</name>
<dbReference type="HOGENOM" id="CLU_107076_0_0_11"/>
<dbReference type="AlphaFoldDB" id="F2UX23"/>
<keyword evidence="4" id="KW-0472">Membrane</keyword>
<evidence type="ECO:0000256" key="3">
    <source>
        <dbReference type="ARBA" id="ARBA00023121"/>
    </source>
</evidence>
<protein>
    <recommendedName>
        <fullName evidence="7">GPP34 family phosphoprotein</fullName>
    </recommendedName>
</protein>
<keyword evidence="3" id="KW-0446">Lipid-binding</keyword>
<dbReference type="Gene3D" id="1.10.3630.10">
    <property type="entry name" value="yeast vps74-n-term truncation variant domain like"/>
    <property type="match status" value="1"/>
</dbReference>
<dbReference type="GO" id="GO:0012505">
    <property type="term" value="C:endomembrane system"/>
    <property type="evidence" value="ECO:0007669"/>
    <property type="project" value="UniProtKB-ARBA"/>
</dbReference>
<dbReference type="EMBL" id="ACRE02000076">
    <property type="protein sequence ID" value="EGE38507.2"/>
    <property type="molecule type" value="Genomic_DNA"/>
</dbReference>
<dbReference type="Pfam" id="PF05719">
    <property type="entry name" value="GPP34"/>
    <property type="match status" value="1"/>
</dbReference>
<evidence type="ECO:0000256" key="2">
    <source>
        <dbReference type="ARBA" id="ARBA00023034"/>
    </source>
</evidence>
<accession>F2UX23</accession>
<gene>
    <name evidence="5" type="ORF">HMPREF0059_01366</name>
</gene>
<dbReference type="GO" id="GO:0070273">
    <property type="term" value="F:phosphatidylinositol-4-phosphate binding"/>
    <property type="evidence" value="ECO:0007669"/>
    <property type="project" value="InterPro"/>
</dbReference>
<proteinExistence type="predicted"/>
<reference evidence="5 6" key="2">
    <citation type="submission" date="2011-10" db="EMBL/GenBank/DDBJ databases">
        <title>The Genome Sequence of Actinomyces viscosus C505.</title>
        <authorList>
            <consortium name="The Broad Institute Genome Sequencing Platform"/>
            <consortium name="The Broad Institute Genome Sequencing Center for Infectious Disease"/>
            <person name="Earl A."/>
            <person name="Ward D."/>
            <person name="Feldgarden M."/>
            <person name="Gevers D."/>
            <person name="Sibley C.D."/>
            <person name="Field T.R."/>
            <person name="Grinwis M."/>
            <person name="Eshaghurshan C.S."/>
            <person name="Surette M.G."/>
            <person name="Young S.K."/>
            <person name="Zeng Q."/>
            <person name="Gargeya S."/>
            <person name="Fitzgerald M."/>
            <person name="Haas B."/>
            <person name="Abouelleil A."/>
            <person name="Alvarado L."/>
            <person name="Arachchi H.M."/>
            <person name="Berlin A."/>
            <person name="Brown A."/>
            <person name="Chapman S.B."/>
            <person name="Chen Z."/>
            <person name="Dunbar C."/>
            <person name="Freedman E."/>
            <person name="Gearin G."/>
            <person name="Goldberg J."/>
            <person name="Griggs A."/>
            <person name="Gujja S."/>
            <person name="Heiman D."/>
            <person name="Howarth C."/>
            <person name="Larson L."/>
            <person name="Lui A."/>
            <person name="MacDonald P.J.P."/>
            <person name="Montmayeur A."/>
            <person name="Murphy C."/>
            <person name="Neiman D."/>
            <person name="Pearson M."/>
            <person name="Priest M."/>
            <person name="Roberts A."/>
            <person name="Saif S."/>
            <person name="Shea T."/>
            <person name="Shenoy N."/>
            <person name="Sisk P."/>
            <person name="Stolte C."/>
            <person name="Sykes S."/>
            <person name="Wortman J."/>
            <person name="Nusbaum C."/>
            <person name="Birren B."/>
        </authorList>
    </citation>
    <scope>NUCLEOTIDE SEQUENCE [LARGE SCALE GENOMIC DNA]</scope>
    <source>
        <strain evidence="5 6">C505</strain>
    </source>
</reference>
<dbReference type="GO" id="GO:0005737">
    <property type="term" value="C:cytoplasm"/>
    <property type="evidence" value="ECO:0007669"/>
    <property type="project" value="UniProtKB-ARBA"/>
</dbReference>
<evidence type="ECO:0000313" key="6">
    <source>
        <dbReference type="Proteomes" id="UP000004668"/>
    </source>
</evidence>
<dbReference type="InterPro" id="IPR038261">
    <property type="entry name" value="GPP34-like_sf"/>
</dbReference>
<sequence>MTVRCTGSMNAMLTCEELFLLLTKDSGKPESRMAHSSYGLTGALLTDLLLAGRISLTEERSPRIYIVSSEPTGHPVLDRALEILPAKDGKRFSSLVCWSKLNPTRHIAESLAAAGVVRIHTGGLFGSLNPSYPTLDPLPERQLRARIDAALRGVQPPTASDVALLSILQALSVAPTVLPQQETGLSRGELKRRIKELAGESPVGRAVQRAVEAVTMAIIAAGSVAAASSS</sequence>
<evidence type="ECO:0000313" key="5">
    <source>
        <dbReference type="EMBL" id="EGE38507.2"/>
    </source>
</evidence>
<comment type="subcellular location">
    <subcellularLocation>
        <location evidence="1">Golgi apparatus membrane</location>
        <topology evidence="1">Peripheral membrane protein</topology>
        <orientation evidence="1">Cytoplasmic side</orientation>
    </subcellularLocation>
</comment>
<comment type="caution">
    <text evidence="5">The sequence shown here is derived from an EMBL/GenBank/DDBJ whole genome shotgun (WGS) entry which is preliminary data.</text>
</comment>
<organism evidence="5 6">
    <name type="scientific">Actinomyces viscosus C505</name>
    <dbReference type="NCBI Taxonomy" id="562973"/>
    <lineage>
        <taxon>Bacteria</taxon>
        <taxon>Bacillati</taxon>
        <taxon>Actinomycetota</taxon>
        <taxon>Actinomycetes</taxon>
        <taxon>Actinomycetales</taxon>
        <taxon>Actinomycetaceae</taxon>
        <taxon>Actinomyces</taxon>
    </lineage>
</organism>